<organism evidence="1 2">
    <name type="scientific">Arctium lappa</name>
    <name type="common">Greater burdock</name>
    <name type="synonym">Lappa major</name>
    <dbReference type="NCBI Taxonomy" id="4217"/>
    <lineage>
        <taxon>Eukaryota</taxon>
        <taxon>Viridiplantae</taxon>
        <taxon>Streptophyta</taxon>
        <taxon>Embryophyta</taxon>
        <taxon>Tracheophyta</taxon>
        <taxon>Spermatophyta</taxon>
        <taxon>Magnoliopsida</taxon>
        <taxon>eudicotyledons</taxon>
        <taxon>Gunneridae</taxon>
        <taxon>Pentapetalae</taxon>
        <taxon>asterids</taxon>
        <taxon>campanulids</taxon>
        <taxon>Asterales</taxon>
        <taxon>Asteraceae</taxon>
        <taxon>Carduoideae</taxon>
        <taxon>Cardueae</taxon>
        <taxon>Arctiinae</taxon>
        <taxon>Arctium</taxon>
    </lineage>
</organism>
<name>A0ACB8ZWH8_ARCLA</name>
<sequence length="172" mass="19719">MPTTDKRGNTVLSSRDVAIIYMLEIPAIEVERDKLKNENLALLKQIQDFNSKLLNIDKVSICAKCTNNSKSDYAIILSTKEKELKLREREVHLLQTKLKTTENDFSVTKTESVALINKLKEFEKKISSMEAKNFDLMKSLLADKEMEKDEEKASLGKLYNQKLSDFSKKALQ</sequence>
<accession>A0ACB8ZWH8</accession>
<dbReference type="Proteomes" id="UP001055879">
    <property type="component" value="Linkage Group LG09"/>
</dbReference>
<dbReference type="EMBL" id="CM042055">
    <property type="protein sequence ID" value="KAI3702049.1"/>
    <property type="molecule type" value="Genomic_DNA"/>
</dbReference>
<protein>
    <submittedName>
        <fullName evidence="1">Uncharacterized protein</fullName>
    </submittedName>
</protein>
<comment type="caution">
    <text evidence="1">The sequence shown here is derived from an EMBL/GenBank/DDBJ whole genome shotgun (WGS) entry which is preliminary data.</text>
</comment>
<reference evidence="1 2" key="2">
    <citation type="journal article" date="2022" name="Mol. Ecol. Resour.">
        <title>The genomes of chicory, endive, great burdock and yacon provide insights into Asteraceae paleo-polyploidization history and plant inulin production.</title>
        <authorList>
            <person name="Fan W."/>
            <person name="Wang S."/>
            <person name="Wang H."/>
            <person name="Wang A."/>
            <person name="Jiang F."/>
            <person name="Liu H."/>
            <person name="Zhao H."/>
            <person name="Xu D."/>
            <person name="Zhang Y."/>
        </authorList>
    </citation>
    <scope>NUCLEOTIDE SEQUENCE [LARGE SCALE GENOMIC DNA]</scope>
    <source>
        <strain evidence="2">cv. Niubang</strain>
    </source>
</reference>
<gene>
    <name evidence="1" type="ORF">L6452_27658</name>
</gene>
<evidence type="ECO:0000313" key="1">
    <source>
        <dbReference type="EMBL" id="KAI3702049.1"/>
    </source>
</evidence>
<proteinExistence type="predicted"/>
<reference evidence="2" key="1">
    <citation type="journal article" date="2022" name="Mol. Ecol. Resour.">
        <title>The genomes of chicory, endive, great burdock and yacon provide insights into Asteraceae palaeo-polyploidization history and plant inulin production.</title>
        <authorList>
            <person name="Fan W."/>
            <person name="Wang S."/>
            <person name="Wang H."/>
            <person name="Wang A."/>
            <person name="Jiang F."/>
            <person name="Liu H."/>
            <person name="Zhao H."/>
            <person name="Xu D."/>
            <person name="Zhang Y."/>
        </authorList>
    </citation>
    <scope>NUCLEOTIDE SEQUENCE [LARGE SCALE GENOMIC DNA]</scope>
    <source>
        <strain evidence="2">cv. Niubang</strain>
    </source>
</reference>
<keyword evidence="2" id="KW-1185">Reference proteome</keyword>
<evidence type="ECO:0000313" key="2">
    <source>
        <dbReference type="Proteomes" id="UP001055879"/>
    </source>
</evidence>